<dbReference type="InterPro" id="IPR018060">
    <property type="entry name" value="HTH_AraC"/>
</dbReference>
<dbReference type="Pfam" id="PF06719">
    <property type="entry name" value="AraC_N"/>
    <property type="match status" value="1"/>
</dbReference>
<dbReference type="PANTHER" id="PTHR43436">
    <property type="entry name" value="ARAC-FAMILY TRANSCRIPTIONAL REGULATOR"/>
    <property type="match status" value="1"/>
</dbReference>
<reference evidence="4 5" key="1">
    <citation type="submission" date="2006-03" db="EMBL/GenBank/DDBJ databases">
        <title>Complete sequence of Methylobacillus flagellatus KT.</title>
        <authorList>
            <consortium name="US DOE Joint Genome Institute"/>
            <person name="Copeland A."/>
            <person name="Lucas S."/>
            <person name="Lapidus A."/>
            <person name="Barry K."/>
            <person name="Detter J.C."/>
            <person name="Glavina del Rio T."/>
            <person name="Hammon N."/>
            <person name="Israni S."/>
            <person name="Dalin E."/>
            <person name="Tice H."/>
            <person name="Pitluck S."/>
            <person name="Brettin T."/>
            <person name="Bruce D."/>
            <person name="Han C."/>
            <person name="Tapia R."/>
            <person name="Saunders E."/>
            <person name="Gilna P."/>
            <person name="Schmutz J."/>
            <person name="Larimer F."/>
            <person name="Land M."/>
            <person name="Kyrpides N."/>
            <person name="Anderson I."/>
            <person name="Richardson P."/>
        </authorList>
    </citation>
    <scope>NUCLEOTIDE SEQUENCE [LARGE SCALE GENOMIC DNA]</scope>
    <source>
        <strain evidence="5">KT / ATCC 51484 / DSM 6875</strain>
    </source>
</reference>
<sequence length="346" mass="37948">MHHCLILFITYLKQALSCKIIVVSLIDGSAEMPHTQPDLSRQAEMSELIQQLAPHEGHTRSLLDGVRLMRADRPLGRTPVLYEPSIVIVCQGHKRGYLADRVYHYDPQHYLVLSVPLPFSSETDASPEEPLLAVSVRLDMTAVADLVIEVDQQASPVPAAPAGIVSTPLDATLADTTVRLLRALRSTLEARVLGPAIVRELCFRVLLGEQGGAIRAALANHGNFGRIARVLRRIHNDYAQPLDVDTLAREAGLSVPAFHAHFKAVAATSPIQYIKSVRLHQARLMMIRDNVTAAGAAARVGYESPSQFNREFKRLFGRSPGEEAREMRSAFALMEPAQLEAAAATH</sequence>
<dbReference type="PANTHER" id="PTHR43436:SF2">
    <property type="entry name" value="ARAC_XYLS FAMILY TRANSCRIPTIONAL REGULATOR"/>
    <property type="match status" value="1"/>
</dbReference>
<dbReference type="AlphaFoldDB" id="Q1H3T0"/>
<dbReference type="PROSITE" id="PS01124">
    <property type="entry name" value="HTH_ARAC_FAMILY_2"/>
    <property type="match status" value="1"/>
</dbReference>
<keyword evidence="5" id="KW-1185">Reference proteome</keyword>
<evidence type="ECO:0000259" key="3">
    <source>
        <dbReference type="PROSITE" id="PS01124"/>
    </source>
</evidence>
<dbReference type="GO" id="GO:0043565">
    <property type="term" value="F:sequence-specific DNA binding"/>
    <property type="evidence" value="ECO:0007669"/>
    <property type="project" value="InterPro"/>
</dbReference>
<organism evidence="4 5">
    <name type="scientific">Methylobacillus flagellatus (strain ATCC 51484 / DSM 6875 / VKM B-1610 / KT)</name>
    <dbReference type="NCBI Taxonomy" id="265072"/>
    <lineage>
        <taxon>Bacteria</taxon>
        <taxon>Pseudomonadati</taxon>
        <taxon>Pseudomonadota</taxon>
        <taxon>Betaproteobacteria</taxon>
        <taxon>Nitrosomonadales</taxon>
        <taxon>Methylophilaceae</taxon>
        <taxon>Methylobacillus</taxon>
    </lineage>
</organism>
<protein>
    <submittedName>
        <fullName evidence="4">Transcriptional regulator, AraC family</fullName>
    </submittedName>
</protein>
<name>Q1H3T0_METFK</name>
<dbReference type="InterPro" id="IPR009594">
    <property type="entry name" value="Tscrpt_reg_HTH_AraC_N"/>
</dbReference>
<dbReference type="STRING" id="265072.Mfla_0587"/>
<dbReference type="HOGENOM" id="CLU_000445_100_2_4"/>
<dbReference type="KEGG" id="mfa:Mfla_0587"/>
<evidence type="ECO:0000256" key="2">
    <source>
        <dbReference type="ARBA" id="ARBA00023163"/>
    </source>
</evidence>
<dbReference type="InterPro" id="IPR009057">
    <property type="entry name" value="Homeodomain-like_sf"/>
</dbReference>
<evidence type="ECO:0000256" key="1">
    <source>
        <dbReference type="ARBA" id="ARBA00023015"/>
    </source>
</evidence>
<feature type="domain" description="HTH araC/xylS-type" evidence="3">
    <location>
        <begin position="228"/>
        <end position="326"/>
    </location>
</feature>
<dbReference type="Pfam" id="PF12833">
    <property type="entry name" value="HTH_18"/>
    <property type="match status" value="1"/>
</dbReference>
<gene>
    <name evidence="4" type="ordered locus">Mfla_0587</name>
</gene>
<dbReference type="SMART" id="SM00342">
    <property type="entry name" value="HTH_ARAC"/>
    <property type="match status" value="1"/>
</dbReference>
<dbReference type="eggNOG" id="COG2207">
    <property type="taxonomic scope" value="Bacteria"/>
</dbReference>
<proteinExistence type="predicted"/>
<dbReference type="EMBL" id="CP000284">
    <property type="protein sequence ID" value="ABE48857.1"/>
    <property type="molecule type" value="Genomic_DNA"/>
</dbReference>
<keyword evidence="2" id="KW-0804">Transcription</keyword>
<evidence type="ECO:0000313" key="4">
    <source>
        <dbReference type="EMBL" id="ABE48857.1"/>
    </source>
</evidence>
<dbReference type="Proteomes" id="UP000002440">
    <property type="component" value="Chromosome"/>
</dbReference>
<dbReference type="Gene3D" id="1.10.10.60">
    <property type="entry name" value="Homeodomain-like"/>
    <property type="match status" value="1"/>
</dbReference>
<keyword evidence="1" id="KW-0805">Transcription regulation</keyword>
<evidence type="ECO:0000313" key="5">
    <source>
        <dbReference type="Proteomes" id="UP000002440"/>
    </source>
</evidence>
<dbReference type="SUPFAM" id="SSF46689">
    <property type="entry name" value="Homeodomain-like"/>
    <property type="match status" value="2"/>
</dbReference>
<dbReference type="GO" id="GO:0003700">
    <property type="term" value="F:DNA-binding transcription factor activity"/>
    <property type="evidence" value="ECO:0007669"/>
    <property type="project" value="InterPro"/>
</dbReference>
<accession>Q1H3T0</accession>